<dbReference type="Proteomes" id="UP000327468">
    <property type="component" value="Chromosome 12"/>
</dbReference>
<reference evidence="1 2" key="1">
    <citation type="submission" date="2019-06" db="EMBL/GenBank/DDBJ databases">
        <title>A chromosome-scale genome assembly of the striped catfish, Pangasianodon hypophthalmus.</title>
        <authorList>
            <person name="Wen M."/>
            <person name="Zahm M."/>
            <person name="Roques C."/>
            <person name="Cabau C."/>
            <person name="Klopp C."/>
            <person name="Donnadieu C."/>
            <person name="Jouanno E."/>
            <person name="Avarre J.-C."/>
            <person name="Campet M."/>
            <person name="Ha T.T.T."/>
            <person name="Dugue R."/>
            <person name="Lampietro C."/>
            <person name="Louis A."/>
            <person name="Herpin A."/>
            <person name="Echchiki A."/>
            <person name="Berthelot C."/>
            <person name="Parey E."/>
            <person name="Roest-Crollius H."/>
            <person name="Braasch I."/>
            <person name="Postlethwait J."/>
            <person name="Bobe J."/>
            <person name="Montfort J."/>
            <person name="Bouchez O."/>
            <person name="Begum T."/>
            <person name="Schartl M."/>
            <person name="Guiguen Y."/>
        </authorList>
    </citation>
    <scope>NUCLEOTIDE SEQUENCE [LARGE SCALE GENOMIC DNA]</scope>
    <source>
        <strain evidence="1 2">Indonesia</strain>
        <tissue evidence="1">Blood</tissue>
    </source>
</reference>
<comment type="caution">
    <text evidence="1">The sequence shown here is derived from an EMBL/GenBank/DDBJ whole genome shotgun (WGS) entry which is preliminary data.</text>
</comment>
<accession>A0A5N5MM03</accession>
<evidence type="ECO:0000313" key="2">
    <source>
        <dbReference type="Proteomes" id="UP000327468"/>
    </source>
</evidence>
<sequence length="86" mass="9640">MELFCVKGPCERRSFTGPAWSFPRLLSCSQFKLGLCAALSLCSCSGFVVGLTAINRKSRERCDDAVSREFGFCWWRPRPQTRSGPS</sequence>
<dbReference type="EMBL" id="VFJC01000013">
    <property type="protein sequence ID" value="KAB5555241.1"/>
    <property type="molecule type" value="Genomic_DNA"/>
</dbReference>
<keyword evidence="2" id="KW-1185">Reference proteome</keyword>
<gene>
    <name evidence="1" type="ORF">PHYPO_G00031230</name>
</gene>
<protein>
    <submittedName>
        <fullName evidence="1">Uncharacterized protein</fullName>
    </submittedName>
</protein>
<proteinExistence type="predicted"/>
<name>A0A5N5MM03_PANHP</name>
<evidence type="ECO:0000313" key="1">
    <source>
        <dbReference type="EMBL" id="KAB5555241.1"/>
    </source>
</evidence>
<dbReference type="AlphaFoldDB" id="A0A5N5MM03"/>
<organism evidence="1 2">
    <name type="scientific">Pangasianodon hypophthalmus</name>
    <name type="common">Striped catfish</name>
    <name type="synonym">Helicophagus hypophthalmus</name>
    <dbReference type="NCBI Taxonomy" id="310915"/>
    <lineage>
        <taxon>Eukaryota</taxon>
        <taxon>Metazoa</taxon>
        <taxon>Chordata</taxon>
        <taxon>Craniata</taxon>
        <taxon>Vertebrata</taxon>
        <taxon>Euteleostomi</taxon>
        <taxon>Actinopterygii</taxon>
        <taxon>Neopterygii</taxon>
        <taxon>Teleostei</taxon>
        <taxon>Ostariophysi</taxon>
        <taxon>Siluriformes</taxon>
        <taxon>Pangasiidae</taxon>
        <taxon>Pangasianodon</taxon>
    </lineage>
</organism>